<dbReference type="InterPro" id="IPR013229">
    <property type="entry name" value="PEGA"/>
</dbReference>
<protein>
    <submittedName>
        <fullName evidence="3">PEGA domain protein</fullName>
    </submittedName>
</protein>
<comment type="caution">
    <text evidence="3">The sequence shown here is derived from an EMBL/GenBank/DDBJ whole genome shotgun (WGS) entry which is preliminary data.</text>
</comment>
<organism evidence="3 4">
    <name type="scientific">Calidithermus terrae</name>
    <dbReference type="NCBI Taxonomy" id="1408545"/>
    <lineage>
        <taxon>Bacteria</taxon>
        <taxon>Thermotogati</taxon>
        <taxon>Deinococcota</taxon>
        <taxon>Deinococci</taxon>
        <taxon>Thermales</taxon>
        <taxon>Thermaceae</taxon>
        <taxon>Calidithermus</taxon>
    </lineage>
</organism>
<evidence type="ECO:0000313" key="4">
    <source>
        <dbReference type="Proteomes" id="UP000265715"/>
    </source>
</evidence>
<feature type="domain" description="PEGA" evidence="1">
    <location>
        <begin position="192"/>
        <end position="258"/>
    </location>
</feature>
<gene>
    <name evidence="3" type="ORF">Mterra_03074</name>
</gene>
<keyword evidence="4" id="KW-1185">Reference proteome</keyword>
<dbReference type="EMBL" id="QXDL01000162">
    <property type="protein sequence ID" value="RIH81598.1"/>
    <property type="molecule type" value="Genomic_DNA"/>
</dbReference>
<dbReference type="Pfam" id="PF14326">
    <property type="entry name" value="DUF4384"/>
    <property type="match status" value="1"/>
</dbReference>
<dbReference type="PANTHER" id="PTHR36194">
    <property type="entry name" value="S-LAYER-LIKE PROTEIN"/>
    <property type="match status" value="1"/>
</dbReference>
<feature type="domain" description="DUF4384" evidence="2">
    <location>
        <begin position="51"/>
        <end position="130"/>
    </location>
</feature>
<dbReference type="OrthoDB" id="5483179at2"/>
<evidence type="ECO:0000259" key="2">
    <source>
        <dbReference type="Pfam" id="PF14326"/>
    </source>
</evidence>
<evidence type="ECO:0000259" key="1">
    <source>
        <dbReference type="Pfam" id="PF08308"/>
    </source>
</evidence>
<sequence length="400" mass="44183">MKRAIALLLLGTLAYAEPQISPQRIIVNPVPTDLQVRVWVDKDPSKSSNPVYENGEQISIGVQVNQDAYVYLLSIDAAGDINPILPNRFDDDNFLRANESRRFPPQGARYTYNVSGPNGQNRVLAVASKRKLDIGRVLDVANDYQPRVQGDQLGRTMAIVVNPVPDQEWTSDVAFFTVGRSQPQPQPQPRNGTLNINSNPQGAEVFIDGRSVGRTPLRITLEPGRYRLEFVLNGYERSGMDVRLDPGENATITRDLTPVARRNATLVIDTNPQGAQVLMDGRNIGTTPLRVSVAPGTYRLEFVLGGYERSGMTVKVDPGETMRVERNLSPVAGIVEFYSNVDTIVYVDGKEAGRTKNGYLRLRLNPGERQIVALAPGYQVFVTNVRVGGNQTIRANLSRL</sequence>
<accession>A0A399ECD6</accession>
<feature type="domain" description="PEGA" evidence="1">
    <location>
        <begin position="265"/>
        <end position="330"/>
    </location>
</feature>
<name>A0A399ECD6_9DEIN</name>
<dbReference type="AlphaFoldDB" id="A0A399ECD6"/>
<dbReference type="Proteomes" id="UP000265715">
    <property type="component" value="Unassembled WGS sequence"/>
</dbReference>
<dbReference type="PANTHER" id="PTHR36194:SF1">
    <property type="entry name" value="S-LAYER-LIKE PROTEIN"/>
    <property type="match status" value="1"/>
</dbReference>
<evidence type="ECO:0000313" key="3">
    <source>
        <dbReference type="EMBL" id="RIH81598.1"/>
    </source>
</evidence>
<proteinExistence type="predicted"/>
<dbReference type="RefSeq" id="WP_119316030.1">
    <property type="nucleotide sequence ID" value="NZ_QXDL01000162.1"/>
</dbReference>
<dbReference type="InterPro" id="IPR025493">
    <property type="entry name" value="DUF4384"/>
</dbReference>
<reference evidence="3 4" key="1">
    <citation type="submission" date="2018-08" db="EMBL/GenBank/DDBJ databases">
        <title>Meiothermus terrae DSM 26712 genome sequencing project.</title>
        <authorList>
            <person name="Da Costa M.S."/>
            <person name="Albuquerque L."/>
            <person name="Raposo P."/>
            <person name="Froufe H.J.C."/>
            <person name="Barroso C.S."/>
            <person name="Egas C."/>
        </authorList>
    </citation>
    <scope>NUCLEOTIDE SEQUENCE [LARGE SCALE GENOMIC DNA]</scope>
    <source>
        <strain evidence="3 4">DSM 26712</strain>
    </source>
</reference>
<dbReference type="Pfam" id="PF08308">
    <property type="entry name" value="PEGA"/>
    <property type="match status" value="2"/>
</dbReference>